<name>A0A0H4JCH9_9PROT</name>
<gene>
    <name evidence="2" type="ORF">VI33_05980</name>
</gene>
<organism evidence="2 3">
    <name type="scientific">Methylophilales bacterium MBRS-H7</name>
    <dbReference type="NCBI Taxonomy" id="1623450"/>
    <lineage>
        <taxon>Bacteria</taxon>
        <taxon>Pseudomonadati</taxon>
        <taxon>Pseudomonadota</taxon>
        <taxon>Betaproteobacteria</taxon>
        <taxon>Nitrosomonadales</taxon>
        <taxon>OM43 clade</taxon>
    </lineage>
</organism>
<reference evidence="2 3" key="1">
    <citation type="submission" date="2015-03" db="EMBL/GenBank/DDBJ databases">
        <title>Comparative analysis of the OM43 clade including a novel species from Red Sea uncovers genomic and metabolic diversity among marine methylotrophs.</title>
        <authorList>
            <person name="Jimenez-Infante F."/>
            <person name="Ngugi D.K."/>
            <person name="Vinu M."/>
            <person name="Alam I."/>
            <person name="Kamau A."/>
            <person name="Blom J."/>
            <person name="Bajic V.B."/>
            <person name="Stingl U."/>
        </authorList>
    </citation>
    <scope>NUCLEOTIDE SEQUENCE [LARGE SCALE GENOMIC DNA]</scope>
    <source>
        <strain evidence="2 3">MBRSH7</strain>
    </source>
</reference>
<sequence>MVTVNNYKKLMNVLFAITIFHSLLIIVCMASLELFDSEILGMTYLKHYTMFEMLVTLFLGPVVVILVNSVAMKKLMIWHR</sequence>
<protein>
    <submittedName>
        <fullName evidence="2">Uncharacterized protein</fullName>
    </submittedName>
</protein>
<keyword evidence="1" id="KW-0812">Transmembrane</keyword>
<evidence type="ECO:0000256" key="1">
    <source>
        <dbReference type="SAM" id="Phobius"/>
    </source>
</evidence>
<feature type="transmembrane region" description="Helical" evidence="1">
    <location>
        <begin position="47"/>
        <end position="71"/>
    </location>
</feature>
<feature type="transmembrane region" description="Helical" evidence="1">
    <location>
        <begin position="12"/>
        <end position="35"/>
    </location>
</feature>
<evidence type="ECO:0000313" key="3">
    <source>
        <dbReference type="Proteomes" id="UP000066549"/>
    </source>
</evidence>
<dbReference type="EMBL" id="CP011002">
    <property type="protein sequence ID" value="AKO66217.1"/>
    <property type="molecule type" value="Genomic_DNA"/>
</dbReference>
<proteinExistence type="predicted"/>
<accession>A0A0H4JCH9</accession>
<keyword evidence="3" id="KW-1185">Reference proteome</keyword>
<keyword evidence="1" id="KW-1133">Transmembrane helix</keyword>
<dbReference type="Proteomes" id="UP000066549">
    <property type="component" value="Chromosome"/>
</dbReference>
<dbReference type="AlphaFoldDB" id="A0A0H4JCH9"/>
<keyword evidence="1" id="KW-0472">Membrane</keyword>
<evidence type="ECO:0000313" key="2">
    <source>
        <dbReference type="EMBL" id="AKO66217.1"/>
    </source>
</evidence>